<proteinExistence type="predicted"/>
<comment type="caution">
    <text evidence="1">The sequence shown here is derived from an EMBL/GenBank/DDBJ whole genome shotgun (WGS) entry which is preliminary data.</text>
</comment>
<dbReference type="Proteomes" id="UP001596447">
    <property type="component" value="Unassembled WGS sequence"/>
</dbReference>
<keyword evidence="2" id="KW-1185">Reference proteome</keyword>
<organism evidence="1 2">
    <name type="scientific">Halospeciosus flavus</name>
    <dbReference type="NCBI Taxonomy" id="3032283"/>
    <lineage>
        <taxon>Archaea</taxon>
        <taxon>Methanobacteriati</taxon>
        <taxon>Methanobacteriota</taxon>
        <taxon>Stenosarchaea group</taxon>
        <taxon>Halobacteria</taxon>
        <taxon>Halobacteriales</taxon>
        <taxon>Halobacteriaceae</taxon>
        <taxon>Halospeciosus</taxon>
    </lineage>
</organism>
<dbReference type="AlphaFoldDB" id="A0ABD5YWR6"/>
<protein>
    <submittedName>
        <fullName evidence="1">Uncharacterized protein</fullName>
    </submittedName>
</protein>
<name>A0ABD5YWR6_9EURY</name>
<dbReference type="RefSeq" id="WP_279530160.1">
    <property type="nucleotide sequence ID" value="NZ_CP122313.1"/>
</dbReference>
<dbReference type="EMBL" id="JBHTAR010000003">
    <property type="protein sequence ID" value="MFC7198204.1"/>
    <property type="molecule type" value="Genomic_DNA"/>
</dbReference>
<gene>
    <name evidence="1" type="ORF">ACFQJ9_01645</name>
</gene>
<evidence type="ECO:0000313" key="2">
    <source>
        <dbReference type="Proteomes" id="UP001596447"/>
    </source>
</evidence>
<reference evidence="1 2" key="1">
    <citation type="journal article" date="2019" name="Int. J. Syst. Evol. Microbiol.">
        <title>The Global Catalogue of Microorganisms (GCM) 10K type strain sequencing project: providing services to taxonomists for standard genome sequencing and annotation.</title>
        <authorList>
            <consortium name="The Broad Institute Genomics Platform"/>
            <consortium name="The Broad Institute Genome Sequencing Center for Infectious Disease"/>
            <person name="Wu L."/>
            <person name="Ma J."/>
        </authorList>
    </citation>
    <scope>NUCLEOTIDE SEQUENCE [LARGE SCALE GENOMIC DNA]</scope>
    <source>
        <strain evidence="1 2">XZGYJ-43</strain>
    </source>
</reference>
<evidence type="ECO:0000313" key="1">
    <source>
        <dbReference type="EMBL" id="MFC7198204.1"/>
    </source>
</evidence>
<accession>A0ABD5YWR6</accession>
<sequence>MGDDVEERDEAVTIAEEYADSECVGELGEVTDVEERDKSWYVEFQTHTFSETYTHSVEITKAVGNVVSHDRSSQFE</sequence>